<dbReference type="InterPro" id="IPR052021">
    <property type="entry name" value="Type-I_RS_S_subunit"/>
</dbReference>
<evidence type="ECO:0000256" key="2">
    <source>
        <dbReference type="ARBA" id="ARBA00022747"/>
    </source>
</evidence>
<dbReference type="Proteomes" id="UP000215215">
    <property type="component" value="Unassembled WGS sequence"/>
</dbReference>
<name>A0A235BV19_UNCW3</name>
<dbReference type="CDD" id="cd17273">
    <property type="entry name" value="RMtype1_S_EcoJA69PI-TRD1-CR1_like"/>
    <property type="match status" value="1"/>
</dbReference>
<evidence type="ECO:0000256" key="3">
    <source>
        <dbReference type="ARBA" id="ARBA00023125"/>
    </source>
</evidence>
<feature type="domain" description="Type I restriction modification DNA specificity" evidence="5">
    <location>
        <begin position="16"/>
        <end position="192"/>
    </location>
</feature>
<dbReference type="CDD" id="cd17521">
    <property type="entry name" value="RMtype1_S_Sau13435ORF2165P_TRD2-CR2_like"/>
    <property type="match status" value="1"/>
</dbReference>
<evidence type="ECO:0000256" key="4">
    <source>
        <dbReference type="SAM" id="Coils"/>
    </source>
</evidence>
<dbReference type="Gene3D" id="3.90.220.20">
    <property type="entry name" value="DNA methylase specificity domains"/>
    <property type="match status" value="2"/>
</dbReference>
<dbReference type="PANTHER" id="PTHR30408">
    <property type="entry name" value="TYPE-1 RESTRICTION ENZYME ECOKI SPECIFICITY PROTEIN"/>
    <property type="match status" value="1"/>
</dbReference>
<sequence length="422" mass="48193">MKAKNNYRETETGKIPQRWDVVRVADLFKVETGTTPSTKKDEYWKEGFINWITPTDLSGLKGKIYIQKSERKITEKALKQVGLTLLPKHSLILSTRAPVGYIAILLDNATFNQGCKGLIPKNFTTIYPEFYCYYLDNKKHNLKMLSAGSTFKELSKERIENFKILFPPLPEQQKIAEVLSTVDEAIEKIEQAIEKSERVKKGLMQELLTKGIGHKEFKDTEIGRIPKEWGVVKLGEIGALQYGFTASSEKTDTGIKFLRITDIKEDGSIGWDEVPYCTINDSGFKKYKLNESNILFARIGSTTGKTCYVGRDIKGVFASYLIRLLPTKNINTKFLYFFTQSSIYWAQVNRRKEGQLKKGLNAAVLSQLEIPLPQLLEQQKIAEILDTVDKRLGLLKDKKQKFERIKKGLMNDLLTGKRRVKV</sequence>
<organism evidence="6 7">
    <name type="scientific">candidate division WOR-3 bacterium JGI_Cruoil_03_44_89</name>
    <dbReference type="NCBI Taxonomy" id="1973748"/>
    <lineage>
        <taxon>Bacteria</taxon>
        <taxon>Bacteria division WOR-3</taxon>
    </lineage>
</organism>
<dbReference type="SUPFAM" id="SSF116734">
    <property type="entry name" value="DNA methylase specificity domain"/>
    <property type="match status" value="2"/>
</dbReference>
<feature type="domain" description="Type I restriction modification DNA specificity" evidence="5">
    <location>
        <begin position="226"/>
        <end position="403"/>
    </location>
</feature>
<evidence type="ECO:0000256" key="1">
    <source>
        <dbReference type="ARBA" id="ARBA00010923"/>
    </source>
</evidence>
<dbReference type="Gene3D" id="1.10.287.1120">
    <property type="entry name" value="Bipartite methylase S protein"/>
    <property type="match status" value="1"/>
</dbReference>
<evidence type="ECO:0000313" key="7">
    <source>
        <dbReference type="Proteomes" id="UP000215215"/>
    </source>
</evidence>
<evidence type="ECO:0000313" key="6">
    <source>
        <dbReference type="EMBL" id="OYD16056.1"/>
    </source>
</evidence>
<comment type="similarity">
    <text evidence="1">Belongs to the type-I restriction system S methylase family.</text>
</comment>
<proteinExistence type="inferred from homology"/>
<accession>A0A235BV19</accession>
<dbReference type="InterPro" id="IPR044946">
    <property type="entry name" value="Restrct_endonuc_typeI_TRD_sf"/>
</dbReference>
<evidence type="ECO:0000259" key="5">
    <source>
        <dbReference type="Pfam" id="PF01420"/>
    </source>
</evidence>
<keyword evidence="3" id="KW-0238">DNA-binding</keyword>
<keyword evidence="2" id="KW-0680">Restriction system</keyword>
<reference evidence="6 7" key="1">
    <citation type="submission" date="2017-07" db="EMBL/GenBank/DDBJ databases">
        <title>Recovery of genomes from metagenomes via a dereplication, aggregation, and scoring strategy.</title>
        <authorList>
            <person name="Sieber C.M."/>
            <person name="Probst A.J."/>
            <person name="Sharrar A."/>
            <person name="Thomas B.C."/>
            <person name="Hess M."/>
            <person name="Tringe S.G."/>
            <person name="Banfield J.F."/>
        </authorList>
    </citation>
    <scope>NUCLEOTIDE SEQUENCE [LARGE SCALE GENOMIC DNA]</scope>
    <source>
        <strain evidence="6">JGI_Cruoil_03_44_89</strain>
    </source>
</reference>
<dbReference type="GO" id="GO:0003677">
    <property type="term" value="F:DNA binding"/>
    <property type="evidence" value="ECO:0007669"/>
    <property type="project" value="UniProtKB-KW"/>
</dbReference>
<dbReference type="AlphaFoldDB" id="A0A235BV19"/>
<dbReference type="PANTHER" id="PTHR30408:SF12">
    <property type="entry name" value="TYPE I RESTRICTION ENZYME MJAVIII SPECIFICITY SUBUNIT"/>
    <property type="match status" value="1"/>
</dbReference>
<dbReference type="InterPro" id="IPR000055">
    <property type="entry name" value="Restrct_endonuc_typeI_TRD"/>
</dbReference>
<protein>
    <recommendedName>
        <fullName evidence="5">Type I restriction modification DNA specificity domain-containing protein</fullName>
    </recommendedName>
</protein>
<gene>
    <name evidence="6" type="ORF">CH333_04465</name>
</gene>
<comment type="caution">
    <text evidence="6">The sequence shown here is derived from an EMBL/GenBank/DDBJ whole genome shotgun (WGS) entry which is preliminary data.</text>
</comment>
<feature type="coiled-coil region" evidence="4">
    <location>
        <begin position="175"/>
        <end position="206"/>
    </location>
</feature>
<keyword evidence="4" id="KW-0175">Coiled coil</keyword>
<dbReference type="Pfam" id="PF01420">
    <property type="entry name" value="Methylase_S"/>
    <property type="match status" value="2"/>
</dbReference>
<dbReference type="EMBL" id="NOZQ01000089">
    <property type="protein sequence ID" value="OYD16056.1"/>
    <property type="molecule type" value="Genomic_DNA"/>
</dbReference>
<dbReference type="GO" id="GO:0009307">
    <property type="term" value="P:DNA restriction-modification system"/>
    <property type="evidence" value="ECO:0007669"/>
    <property type="project" value="UniProtKB-KW"/>
</dbReference>